<feature type="transmembrane region" description="Helical" evidence="7">
    <location>
        <begin position="268"/>
        <end position="286"/>
    </location>
</feature>
<feature type="domain" description="RCK N-terminal" evidence="8">
    <location>
        <begin position="409"/>
        <end position="525"/>
    </location>
</feature>
<gene>
    <name evidence="9" type="ORF">A3G33_01530</name>
</gene>
<evidence type="ECO:0000313" key="9">
    <source>
        <dbReference type="EMBL" id="OGW96795.1"/>
    </source>
</evidence>
<evidence type="ECO:0000259" key="8">
    <source>
        <dbReference type="PROSITE" id="PS51201"/>
    </source>
</evidence>
<dbReference type="InterPro" id="IPR003148">
    <property type="entry name" value="RCK_N"/>
</dbReference>
<dbReference type="GO" id="GO:0016020">
    <property type="term" value="C:membrane"/>
    <property type="evidence" value="ECO:0007669"/>
    <property type="project" value="UniProtKB-SubCell"/>
</dbReference>
<feature type="transmembrane region" description="Helical" evidence="7">
    <location>
        <begin position="6"/>
        <end position="24"/>
    </location>
</feature>
<dbReference type="GO" id="GO:0015297">
    <property type="term" value="F:antiporter activity"/>
    <property type="evidence" value="ECO:0007669"/>
    <property type="project" value="InterPro"/>
</dbReference>
<dbReference type="SUPFAM" id="SSF51735">
    <property type="entry name" value="NAD(P)-binding Rossmann-fold domains"/>
    <property type="match status" value="1"/>
</dbReference>
<accession>A0A1G1KV90</accession>
<dbReference type="Proteomes" id="UP000178187">
    <property type="component" value="Unassembled WGS sequence"/>
</dbReference>
<dbReference type="AlphaFoldDB" id="A0A1G1KV90"/>
<dbReference type="PANTHER" id="PTHR42751:SF3">
    <property type="entry name" value="SODIUM_GLUTAMATE SYMPORTER"/>
    <property type="match status" value="1"/>
</dbReference>
<dbReference type="InterPro" id="IPR006153">
    <property type="entry name" value="Cation/H_exchanger_TM"/>
</dbReference>
<keyword evidence="4 7" id="KW-0812">Transmembrane</keyword>
<evidence type="ECO:0000256" key="6">
    <source>
        <dbReference type="ARBA" id="ARBA00023136"/>
    </source>
</evidence>
<dbReference type="Pfam" id="PF00999">
    <property type="entry name" value="Na_H_Exchanger"/>
    <property type="match status" value="1"/>
</dbReference>
<keyword evidence="3" id="KW-0813">Transport</keyword>
<evidence type="ECO:0000256" key="5">
    <source>
        <dbReference type="ARBA" id="ARBA00022989"/>
    </source>
</evidence>
<evidence type="ECO:0000256" key="4">
    <source>
        <dbReference type="ARBA" id="ARBA00022692"/>
    </source>
</evidence>
<dbReference type="Gene3D" id="3.40.50.720">
    <property type="entry name" value="NAD(P)-binding Rossmann-like Domain"/>
    <property type="match status" value="1"/>
</dbReference>
<dbReference type="Gene3D" id="1.20.1530.20">
    <property type="match status" value="1"/>
</dbReference>
<feature type="transmembrane region" description="Helical" evidence="7">
    <location>
        <begin position="177"/>
        <end position="198"/>
    </location>
</feature>
<dbReference type="GO" id="GO:0006813">
    <property type="term" value="P:potassium ion transport"/>
    <property type="evidence" value="ECO:0007669"/>
    <property type="project" value="InterPro"/>
</dbReference>
<feature type="transmembrane region" description="Helical" evidence="7">
    <location>
        <begin position="324"/>
        <end position="343"/>
    </location>
</feature>
<evidence type="ECO:0000313" key="10">
    <source>
        <dbReference type="Proteomes" id="UP000178187"/>
    </source>
</evidence>
<comment type="caution">
    <text evidence="9">The sequence shown here is derived from an EMBL/GenBank/DDBJ whole genome shotgun (WGS) entry which is preliminary data.</text>
</comment>
<dbReference type="InterPro" id="IPR038770">
    <property type="entry name" value="Na+/solute_symporter_sf"/>
</dbReference>
<dbReference type="EMBL" id="MHFR01000048">
    <property type="protein sequence ID" value="OGW96795.1"/>
    <property type="molecule type" value="Genomic_DNA"/>
</dbReference>
<feature type="transmembrane region" description="Helical" evidence="7">
    <location>
        <begin position="293"/>
        <end position="318"/>
    </location>
</feature>
<comment type="subcellular location">
    <subcellularLocation>
        <location evidence="1">Membrane</location>
        <topology evidence="1">Multi-pass membrane protein</topology>
    </subcellularLocation>
</comment>
<dbReference type="PROSITE" id="PS51201">
    <property type="entry name" value="RCK_N"/>
    <property type="match status" value="1"/>
</dbReference>
<feature type="transmembrane region" description="Helical" evidence="7">
    <location>
        <begin position="355"/>
        <end position="378"/>
    </location>
</feature>
<comment type="similarity">
    <text evidence="2">Belongs to the monovalent cation:proton antiporter 2 (CPA2) transporter (TC 2.A.37) family.</text>
</comment>
<feature type="transmembrane region" description="Helical" evidence="7">
    <location>
        <begin position="31"/>
        <end position="50"/>
    </location>
</feature>
<name>A0A1G1KV90_9BACT</name>
<keyword evidence="5 7" id="KW-1133">Transmembrane helix</keyword>
<dbReference type="PANTHER" id="PTHR42751">
    <property type="entry name" value="SODIUM/HYDROGEN EXCHANGER FAMILY/TRKA DOMAIN PROTEIN"/>
    <property type="match status" value="1"/>
</dbReference>
<feature type="transmembrane region" description="Helical" evidence="7">
    <location>
        <begin position="148"/>
        <end position="171"/>
    </location>
</feature>
<sequence length="573" mass="63561">MENSQFLTGFLTILVSATLVAILFERLRLPSILGFLLAGVIIGPHGFRLVSDVENIHQLAGFGVVLLMLTIGLEFSLDRLKGSKQIAIIGGTLQILLSIALAIGFSAWRHWTLNEGFFLGSIIALSSTAIVLKYLMDRGELDTQYGRVALSILIFQDLAVVPLMIFTTGLGGGTGSIIHALGWAFLKTALLITGVIMFSRLVLERLMHRVAARGNREIVFLTAVVICLGIAWVSGELGLSLGIGAFFAGLMFANTDFGDELLGEFVPFRYIFVSIFFVSIGLLFDLDFTIQHFGVVIATLGLVLVVNFVVMTVIIMFFGLPLRIAMAVGIILSQVGEFSFLLLEVARSSSAINPYLYQVILSTAFLTMVMTPFLFYLVPIVNRISERISLFGIPAAEWTKSVKATRGLKDHIILCGYGPSGQDLAQTFLEEKIPFILIEMNPAKVKEARKHEIKVIYGDAANKEVMKRAGIRHARAVVISFPSTIGIEQIIRVVQRLNSNVMLAVRTQYEQEMPKLYALGADIVVMEEWQASYELNRLVLEYFEVPREKIDRHLDRIHSRKELAIEEAILKKE</sequence>
<evidence type="ECO:0000256" key="3">
    <source>
        <dbReference type="ARBA" id="ARBA00022448"/>
    </source>
</evidence>
<evidence type="ECO:0000256" key="2">
    <source>
        <dbReference type="ARBA" id="ARBA00005551"/>
    </source>
</evidence>
<evidence type="ECO:0000256" key="1">
    <source>
        <dbReference type="ARBA" id="ARBA00004141"/>
    </source>
</evidence>
<dbReference type="Pfam" id="PF02254">
    <property type="entry name" value="TrkA_N"/>
    <property type="match status" value="1"/>
</dbReference>
<feature type="transmembrane region" description="Helical" evidence="7">
    <location>
        <begin position="218"/>
        <end position="248"/>
    </location>
</feature>
<feature type="transmembrane region" description="Helical" evidence="7">
    <location>
        <begin position="117"/>
        <end position="136"/>
    </location>
</feature>
<feature type="transmembrane region" description="Helical" evidence="7">
    <location>
        <begin position="87"/>
        <end position="111"/>
    </location>
</feature>
<dbReference type="InterPro" id="IPR036291">
    <property type="entry name" value="NAD(P)-bd_dom_sf"/>
</dbReference>
<keyword evidence="6 7" id="KW-0472">Membrane</keyword>
<feature type="transmembrane region" description="Helical" evidence="7">
    <location>
        <begin position="56"/>
        <end position="75"/>
    </location>
</feature>
<reference evidence="9 10" key="1">
    <citation type="journal article" date="2016" name="Nat. Commun.">
        <title>Thousands of microbial genomes shed light on interconnected biogeochemical processes in an aquifer system.</title>
        <authorList>
            <person name="Anantharaman K."/>
            <person name="Brown C.T."/>
            <person name="Hug L.A."/>
            <person name="Sharon I."/>
            <person name="Castelle C.J."/>
            <person name="Probst A.J."/>
            <person name="Thomas B.C."/>
            <person name="Singh A."/>
            <person name="Wilkins M.J."/>
            <person name="Karaoz U."/>
            <person name="Brodie E.L."/>
            <person name="Williams K.H."/>
            <person name="Hubbard S.S."/>
            <person name="Banfield J.F."/>
        </authorList>
    </citation>
    <scope>NUCLEOTIDE SEQUENCE [LARGE SCALE GENOMIC DNA]</scope>
</reference>
<dbReference type="GO" id="GO:1902600">
    <property type="term" value="P:proton transmembrane transport"/>
    <property type="evidence" value="ECO:0007669"/>
    <property type="project" value="InterPro"/>
</dbReference>
<protein>
    <recommendedName>
        <fullName evidence="8">RCK N-terminal domain-containing protein</fullName>
    </recommendedName>
</protein>
<evidence type="ECO:0000256" key="7">
    <source>
        <dbReference type="SAM" id="Phobius"/>
    </source>
</evidence>
<proteinExistence type="inferred from homology"/>
<organism evidence="9 10">
    <name type="scientific">Candidatus Danuiimicrobium aquiferis</name>
    <dbReference type="NCBI Taxonomy" id="1801832"/>
    <lineage>
        <taxon>Bacteria</taxon>
        <taxon>Pseudomonadati</taxon>
        <taxon>Candidatus Omnitrophota</taxon>
        <taxon>Candidatus Danuiimicrobium</taxon>
    </lineage>
</organism>